<feature type="signal peptide" evidence="1">
    <location>
        <begin position="1"/>
        <end position="25"/>
    </location>
</feature>
<evidence type="ECO:0000256" key="1">
    <source>
        <dbReference type="SAM" id="SignalP"/>
    </source>
</evidence>
<dbReference type="EMBL" id="CABITT030000006">
    <property type="protein sequence ID" value="VVB09428.1"/>
    <property type="molecule type" value="Genomic_DNA"/>
</dbReference>
<keyword evidence="1" id="KW-0732">Signal</keyword>
<keyword evidence="3" id="KW-1185">Reference proteome</keyword>
<dbReference type="AlphaFoldDB" id="A0A565C766"/>
<gene>
    <name evidence="2" type="ORF">ANE_LOCUS19872</name>
</gene>
<evidence type="ECO:0000313" key="3">
    <source>
        <dbReference type="Proteomes" id="UP000489600"/>
    </source>
</evidence>
<reference evidence="2" key="1">
    <citation type="submission" date="2019-07" db="EMBL/GenBank/DDBJ databases">
        <authorList>
            <person name="Dittberner H."/>
        </authorList>
    </citation>
    <scope>NUCLEOTIDE SEQUENCE [LARGE SCALE GENOMIC DNA]</scope>
</reference>
<accession>A0A565C766</accession>
<organism evidence="2 3">
    <name type="scientific">Arabis nemorensis</name>
    <dbReference type="NCBI Taxonomy" id="586526"/>
    <lineage>
        <taxon>Eukaryota</taxon>
        <taxon>Viridiplantae</taxon>
        <taxon>Streptophyta</taxon>
        <taxon>Embryophyta</taxon>
        <taxon>Tracheophyta</taxon>
        <taxon>Spermatophyta</taxon>
        <taxon>Magnoliopsida</taxon>
        <taxon>eudicotyledons</taxon>
        <taxon>Gunneridae</taxon>
        <taxon>Pentapetalae</taxon>
        <taxon>rosids</taxon>
        <taxon>malvids</taxon>
        <taxon>Brassicales</taxon>
        <taxon>Brassicaceae</taxon>
        <taxon>Arabideae</taxon>
        <taxon>Arabis</taxon>
    </lineage>
</organism>
<feature type="chain" id="PRO_5022119497" evidence="1">
    <location>
        <begin position="26"/>
        <end position="211"/>
    </location>
</feature>
<dbReference type="PANTHER" id="PTHR21385">
    <property type="entry name" value="ZINC FINGER PROTEIN-RELATED"/>
    <property type="match status" value="1"/>
</dbReference>
<name>A0A565C766_9BRAS</name>
<evidence type="ECO:0000313" key="2">
    <source>
        <dbReference type="EMBL" id="VVB09428.1"/>
    </source>
</evidence>
<comment type="caution">
    <text evidence="2">The sequence shown here is derived from an EMBL/GenBank/DDBJ whole genome shotgun (WGS) entry which is preliminary data.</text>
</comment>
<dbReference type="OrthoDB" id="4507at2759"/>
<proteinExistence type="predicted"/>
<protein>
    <submittedName>
        <fullName evidence="2">Uncharacterized protein</fullName>
    </submittedName>
</protein>
<sequence length="211" mass="24697">MGGWNWRYPLPLIFLCFVISSEFWGFPDHNSLLEQILEVLEYPEDNSVSKPREDGFHETHCSRERSRIAWEIVQEYLMPYVENERYQLPSNCRVHRDNDIYRAQNTARLKSKCNPAAAARNRLLCESLANTCFPVNNGPSANRLHEFFLRQFCDAHTCSGGSKPLSKKTKEEKYALHYYLHHYFAIASSLLHLCLFVPKGIKEWSSRTETY</sequence>
<dbReference type="PANTHER" id="PTHR21385:SF5">
    <property type="entry name" value="C2H2-TYPE DOMAIN-CONTAINING PROTEIN"/>
    <property type="match status" value="1"/>
</dbReference>
<dbReference type="Proteomes" id="UP000489600">
    <property type="component" value="Unassembled WGS sequence"/>
</dbReference>